<keyword evidence="12 14" id="KW-0003">3Fe-4S</keyword>
<dbReference type="Proteomes" id="UP000254572">
    <property type="component" value="Unassembled WGS sequence"/>
</dbReference>
<keyword evidence="6" id="KW-0816">Tricarboxylic acid cycle</keyword>
<evidence type="ECO:0000256" key="14">
    <source>
        <dbReference type="RuleBase" id="RU361237"/>
    </source>
</evidence>
<keyword evidence="9" id="KW-0560">Oxidoreductase</keyword>
<dbReference type="Gene3D" id="3.10.20.30">
    <property type="match status" value="1"/>
</dbReference>
<dbReference type="PANTHER" id="PTHR11921">
    <property type="entry name" value="SUCCINATE DEHYDROGENASE IRON-SULFUR PROTEIN"/>
    <property type="match status" value="1"/>
</dbReference>
<dbReference type="Pfam" id="PF13237">
    <property type="entry name" value="Fer4_10"/>
    <property type="match status" value="1"/>
</dbReference>
<dbReference type="GO" id="GO:0046872">
    <property type="term" value="F:metal ion binding"/>
    <property type="evidence" value="ECO:0007669"/>
    <property type="project" value="UniProtKB-KW"/>
</dbReference>
<evidence type="ECO:0000256" key="3">
    <source>
        <dbReference type="ARBA" id="ARBA00012792"/>
    </source>
</evidence>
<dbReference type="SUPFAM" id="SSF46548">
    <property type="entry name" value="alpha-helical ferredoxin"/>
    <property type="match status" value="1"/>
</dbReference>
<keyword evidence="18" id="KW-1185">Reference proteome</keyword>
<dbReference type="GO" id="GO:0051539">
    <property type="term" value="F:4 iron, 4 sulfur cluster binding"/>
    <property type="evidence" value="ECO:0007669"/>
    <property type="project" value="UniProtKB-KW"/>
</dbReference>
<organism evidence="17 18">
    <name type="scientific">Cardiobacterium valvarum</name>
    <dbReference type="NCBI Taxonomy" id="194702"/>
    <lineage>
        <taxon>Bacteria</taxon>
        <taxon>Pseudomonadati</taxon>
        <taxon>Pseudomonadota</taxon>
        <taxon>Gammaproteobacteria</taxon>
        <taxon>Cardiobacteriales</taxon>
        <taxon>Cardiobacteriaceae</taxon>
        <taxon>Cardiobacterium</taxon>
    </lineage>
</organism>
<feature type="domain" description="2Fe-2S ferredoxin-type" evidence="15">
    <location>
        <begin position="3"/>
        <end position="97"/>
    </location>
</feature>
<name>A0A381EA54_9GAMM</name>
<dbReference type="AlphaFoldDB" id="A0A381EA54"/>
<dbReference type="InterPro" id="IPR004489">
    <property type="entry name" value="Succ_DH/fum_Rdtase_Fe-S"/>
</dbReference>
<dbReference type="PANTHER" id="PTHR11921:SF29">
    <property type="entry name" value="SUCCINATE DEHYDROGENASE [UBIQUINONE] IRON-SULFUR SUBUNIT, MITOCHONDRIAL"/>
    <property type="match status" value="1"/>
</dbReference>
<dbReference type="InterPro" id="IPR025192">
    <property type="entry name" value="Succ_DH/fum_Rdtase_N"/>
</dbReference>
<dbReference type="InterPro" id="IPR012675">
    <property type="entry name" value="Beta-grasp_dom_sf"/>
</dbReference>
<evidence type="ECO:0000256" key="6">
    <source>
        <dbReference type="ARBA" id="ARBA00022532"/>
    </source>
</evidence>
<evidence type="ECO:0000256" key="10">
    <source>
        <dbReference type="ARBA" id="ARBA00023004"/>
    </source>
</evidence>
<comment type="catalytic activity">
    <reaction evidence="14">
        <text>a quinone + succinate = fumarate + a quinol</text>
        <dbReference type="Rhea" id="RHEA:40523"/>
        <dbReference type="ChEBI" id="CHEBI:24646"/>
        <dbReference type="ChEBI" id="CHEBI:29806"/>
        <dbReference type="ChEBI" id="CHEBI:30031"/>
        <dbReference type="ChEBI" id="CHEBI:132124"/>
        <dbReference type="EC" id="1.3.5.1"/>
    </reaction>
</comment>
<comment type="subunit">
    <text evidence="13">Part of an enzyme complex containing three subunits: a flavoprotein (frdA), an iron-sulfur protein (frdB), and diheme cytochrome b (frdC).</text>
</comment>
<dbReference type="InterPro" id="IPR001041">
    <property type="entry name" value="2Fe-2S_ferredoxin-type"/>
</dbReference>
<keyword evidence="10 14" id="KW-0408">Iron</keyword>
<protein>
    <recommendedName>
        <fullName evidence="4 14">Succinate dehydrogenase iron-sulfur subunit</fullName>
        <ecNumber evidence="3 14">1.3.5.1</ecNumber>
    </recommendedName>
</protein>
<keyword evidence="11 14" id="KW-0411">Iron-sulfur</keyword>
<evidence type="ECO:0000256" key="1">
    <source>
        <dbReference type="ARBA" id="ARBA00004894"/>
    </source>
</evidence>
<evidence type="ECO:0000256" key="2">
    <source>
        <dbReference type="ARBA" id="ARBA00009433"/>
    </source>
</evidence>
<comment type="pathway">
    <text evidence="1">Carbohydrate metabolism; tricarboxylic acid cycle; fumarate from succinate (bacterial route): step 1/1.</text>
</comment>
<dbReference type="InterPro" id="IPR009051">
    <property type="entry name" value="Helical_ferredxn"/>
</dbReference>
<dbReference type="NCBIfam" id="TIGR00384">
    <property type="entry name" value="dhsB"/>
    <property type="match status" value="1"/>
</dbReference>
<reference evidence="17 18" key="1">
    <citation type="submission" date="2018-06" db="EMBL/GenBank/DDBJ databases">
        <authorList>
            <consortium name="Pathogen Informatics"/>
            <person name="Doyle S."/>
        </authorList>
    </citation>
    <scope>NUCLEOTIDE SEQUENCE [LARGE SCALE GENOMIC DNA]</scope>
    <source>
        <strain evidence="17 18">NCTC13294</strain>
    </source>
</reference>
<keyword evidence="7 14" id="KW-0001">2Fe-2S</keyword>
<evidence type="ECO:0000256" key="13">
    <source>
        <dbReference type="ARBA" id="ARBA00066269"/>
    </source>
</evidence>
<dbReference type="PROSITE" id="PS00198">
    <property type="entry name" value="4FE4S_FER_1"/>
    <property type="match status" value="1"/>
</dbReference>
<evidence type="ECO:0000256" key="11">
    <source>
        <dbReference type="ARBA" id="ARBA00023014"/>
    </source>
</evidence>
<dbReference type="GO" id="GO:0006099">
    <property type="term" value="P:tricarboxylic acid cycle"/>
    <property type="evidence" value="ECO:0007669"/>
    <property type="project" value="UniProtKB-KW"/>
</dbReference>
<dbReference type="Pfam" id="PF13085">
    <property type="entry name" value="Fer2_3"/>
    <property type="match status" value="1"/>
</dbReference>
<dbReference type="OrthoDB" id="9804391at2"/>
<comment type="cofactor">
    <cofactor evidence="14">
        <name>[4Fe-4S] cluster</name>
        <dbReference type="ChEBI" id="CHEBI:49883"/>
    </cofactor>
    <text evidence="14">Binds 1 [4Fe-4S] cluster.</text>
</comment>
<dbReference type="PROSITE" id="PS51379">
    <property type="entry name" value="4FE4S_FER_2"/>
    <property type="match status" value="1"/>
</dbReference>
<accession>A0A381EA54</accession>
<dbReference type="GO" id="GO:0008177">
    <property type="term" value="F:succinate dehydrogenase (quinone) activity"/>
    <property type="evidence" value="ECO:0007669"/>
    <property type="project" value="UniProtKB-EC"/>
</dbReference>
<dbReference type="NCBIfam" id="NF004616">
    <property type="entry name" value="PRK05950.1"/>
    <property type="match status" value="1"/>
</dbReference>
<evidence type="ECO:0000313" key="17">
    <source>
        <dbReference type="EMBL" id="SUX23681.1"/>
    </source>
</evidence>
<evidence type="ECO:0000256" key="7">
    <source>
        <dbReference type="ARBA" id="ARBA00022714"/>
    </source>
</evidence>
<dbReference type="CDD" id="cd00207">
    <property type="entry name" value="fer2"/>
    <property type="match status" value="1"/>
</dbReference>
<dbReference type="RefSeq" id="WP_115611825.1">
    <property type="nucleotide sequence ID" value="NZ_JBHLZC010000002.1"/>
</dbReference>
<comment type="similarity">
    <text evidence="2 14">Belongs to the succinate dehydrogenase/fumarate reductase iron-sulfur protein family.</text>
</comment>
<evidence type="ECO:0000259" key="16">
    <source>
        <dbReference type="PROSITE" id="PS51379"/>
    </source>
</evidence>
<dbReference type="NCBIfam" id="NF009051">
    <property type="entry name" value="PRK12385.1"/>
    <property type="match status" value="1"/>
</dbReference>
<evidence type="ECO:0000259" key="15">
    <source>
        <dbReference type="PROSITE" id="PS51085"/>
    </source>
</evidence>
<evidence type="ECO:0000256" key="9">
    <source>
        <dbReference type="ARBA" id="ARBA00023002"/>
    </source>
</evidence>
<sequence>MTQKIRINLMRYRPDEDEKPWAQPFEIEWTPDMSILDALELLKADFDPSIAYRWSCRMEVCGSCGMVVNGEPRLACSTFVREYADVGEITIGALDNFPIEKDLVVDLDPFINKLNAVSPFIVTKNPRALAEKEYLQTPAQLAKFKQYTMCINCMLCYQACPQIGINADYLGPAAIALAQRYNLDNRDEGNRQRYSALIDENGVWPCTFVGTCSEVCPKHVDPAGAIQQVKATAVPYWGLNLVKPEKTPKKQQEA</sequence>
<keyword evidence="8 14" id="KW-0479">Metal-binding</keyword>
<dbReference type="GO" id="GO:0051537">
    <property type="term" value="F:2 iron, 2 sulfur cluster binding"/>
    <property type="evidence" value="ECO:0007669"/>
    <property type="project" value="UniProtKB-KW"/>
</dbReference>
<dbReference type="EC" id="1.3.5.1" evidence="3 14"/>
<proteinExistence type="inferred from homology"/>
<evidence type="ECO:0000256" key="8">
    <source>
        <dbReference type="ARBA" id="ARBA00022723"/>
    </source>
</evidence>
<evidence type="ECO:0000313" key="18">
    <source>
        <dbReference type="Proteomes" id="UP000254572"/>
    </source>
</evidence>
<dbReference type="InterPro" id="IPR036010">
    <property type="entry name" value="2Fe-2S_ferredoxin-like_sf"/>
</dbReference>
<dbReference type="EMBL" id="UFUW01000001">
    <property type="protein sequence ID" value="SUX23681.1"/>
    <property type="molecule type" value="Genomic_DNA"/>
</dbReference>
<comment type="cofactor">
    <cofactor evidence="14">
        <name>[3Fe-4S] cluster</name>
        <dbReference type="ChEBI" id="CHEBI:21137"/>
    </cofactor>
    <text evidence="14">Binds 1 [3Fe-4S] cluster.</text>
</comment>
<dbReference type="Gene3D" id="1.10.1060.10">
    <property type="entry name" value="Alpha-helical ferredoxin"/>
    <property type="match status" value="1"/>
</dbReference>
<comment type="cofactor">
    <cofactor evidence="14">
        <name>[2Fe-2S] cluster</name>
        <dbReference type="ChEBI" id="CHEBI:190135"/>
    </cofactor>
    <text evidence="14">Binds 1 [2Fe-2S] cluster.</text>
</comment>
<dbReference type="GO" id="GO:0051538">
    <property type="term" value="F:3 iron, 4 sulfur cluster binding"/>
    <property type="evidence" value="ECO:0007669"/>
    <property type="project" value="UniProtKB-KW"/>
</dbReference>
<dbReference type="InterPro" id="IPR050573">
    <property type="entry name" value="SDH/FRD_Iron-Sulfur"/>
</dbReference>
<keyword evidence="5 14" id="KW-0004">4Fe-4S</keyword>
<dbReference type="InterPro" id="IPR017900">
    <property type="entry name" value="4Fe4S_Fe_S_CS"/>
</dbReference>
<dbReference type="FunFam" id="1.10.1060.10:FF:000003">
    <property type="entry name" value="Succinate dehydrogenase iron-sulfur subunit"/>
    <property type="match status" value="1"/>
</dbReference>
<feature type="domain" description="4Fe-4S ferredoxin-type" evidence="16">
    <location>
        <begin position="140"/>
        <end position="170"/>
    </location>
</feature>
<dbReference type="SUPFAM" id="SSF54292">
    <property type="entry name" value="2Fe-2S ferredoxin-like"/>
    <property type="match status" value="1"/>
</dbReference>
<dbReference type="PROSITE" id="PS51085">
    <property type="entry name" value="2FE2S_FER_2"/>
    <property type="match status" value="1"/>
</dbReference>
<dbReference type="GO" id="GO:0022904">
    <property type="term" value="P:respiratory electron transport chain"/>
    <property type="evidence" value="ECO:0007669"/>
    <property type="project" value="TreeGrafter"/>
</dbReference>
<evidence type="ECO:0000256" key="4">
    <source>
        <dbReference type="ARBA" id="ARBA00022131"/>
    </source>
</evidence>
<gene>
    <name evidence="17" type="primary">frdB</name>
    <name evidence="17" type="ORF">NCTC13294_01584</name>
</gene>
<dbReference type="InterPro" id="IPR017896">
    <property type="entry name" value="4Fe4S_Fe-S-bd"/>
</dbReference>
<dbReference type="GO" id="GO:0009055">
    <property type="term" value="F:electron transfer activity"/>
    <property type="evidence" value="ECO:0007669"/>
    <property type="project" value="InterPro"/>
</dbReference>
<evidence type="ECO:0000256" key="12">
    <source>
        <dbReference type="ARBA" id="ARBA00023291"/>
    </source>
</evidence>
<evidence type="ECO:0000256" key="5">
    <source>
        <dbReference type="ARBA" id="ARBA00022485"/>
    </source>
</evidence>